<dbReference type="InterPro" id="IPR006098">
    <property type="entry name" value="MMCoA_mutase_a_cat"/>
</dbReference>
<reference evidence="7 8" key="1">
    <citation type="submission" date="2016-10" db="EMBL/GenBank/DDBJ databases">
        <title>Draft genome sequences of four alkaliphilic bacteria belonging to the Anaerobacillus genus.</title>
        <authorList>
            <person name="Bassil N.M."/>
            <person name="Lloyd J.R."/>
        </authorList>
    </citation>
    <scope>NUCLEOTIDE SEQUENCE [LARGE SCALE GENOMIC DNA]</scope>
    <source>
        <strain evidence="7 8">DSM 15340</strain>
    </source>
</reference>
<dbReference type="InterPro" id="IPR016176">
    <property type="entry name" value="Cbl-dep_enz_cat"/>
</dbReference>
<protein>
    <recommendedName>
        <fullName evidence="6">Methylmalonyl-CoA mutase alpha/beta chain catalytic domain-containing protein</fullName>
    </recommendedName>
</protein>
<dbReference type="CDD" id="cd03677">
    <property type="entry name" value="MM_CoA_mutase_beta"/>
    <property type="match status" value="1"/>
</dbReference>
<keyword evidence="5" id="KW-0170">Cobalt</keyword>
<keyword evidence="3" id="KW-0846">Cobalamin</keyword>
<proteinExistence type="inferred from homology"/>
<sequence>MCAKQNNENVFRDICDFPIPTYDEWKQAVEKSLKGAPFSKLITKTYEEIILQPMYQQKDIENLAFTETVPGQFPFVRGTDSVGGENGWLVAQEVNHPLPKSVNDCLKAELEKGVNAIHLVLDEQTKKGLNISVEEGTSANGVSITSIADVNMVLDEIDVSNLPFVVQTGVSAVPMVGLISSYLKNNQIPLTKLKGCIGADPIAMLIKHGETEASIDSYLDQMSELIKWSAENSPKLQTIYIDGSPYHDGGGSAVQELAYMLSSGVYYIRELQRRGLSVDEVAPSIRFSMSIGSNLFMELAKIRATRMLWANVIDAFGGNAQSQKITLHARTSRWTKTVYDPYVNILRSTVEAFTAAVGGVDSLHVSAFDEAYTVPNHFSRRIARNIHLIINEEAQVTRAWDPAGGSWYIEHITAEIARKAWEQFQSIEEKGGMYEAVNQGIPQQLVNEVSLKKKQDIEKRKLVFVGATMYPNSAEQANVNEDYSLKEQLQQRLKTTKENLDVNVSIELDNVMQDVIQAASQGKTIEQLSRALGKGCSETVEKIETYRATEAFEVLRQYSEQKKEAGEPINVFLTSIGKLAEHKPRTDFISNFFETGGFEVLKNDGYENFDEAITATADTSSNTAVICGKNESYEKYAVQIVEEVKKRRPDMKIFVAGKQASELEEKLQVAGVDGFIHVGTNCYQVLRDLQGEKEAMVNE</sequence>
<gene>
    <name evidence="7" type="ORF">BKP35_14035</name>
</gene>
<accession>A0A1S2LCU7</accession>
<dbReference type="PANTHER" id="PTHR48101">
    <property type="entry name" value="METHYLMALONYL-COA MUTASE, MITOCHONDRIAL-RELATED"/>
    <property type="match status" value="1"/>
</dbReference>
<organism evidence="7 8">
    <name type="scientific">Anaerobacillus arseniciselenatis</name>
    <dbReference type="NCBI Taxonomy" id="85682"/>
    <lineage>
        <taxon>Bacteria</taxon>
        <taxon>Bacillati</taxon>
        <taxon>Bacillota</taxon>
        <taxon>Bacilli</taxon>
        <taxon>Bacillales</taxon>
        <taxon>Bacillaceae</taxon>
        <taxon>Anaerobacillus</taxon>
    </lineage>
</organism>
<dbReference type="NCBIfam" id="TIGR00641">
    <property type="entry name" value="acid_CoA_mut_N"/>
    <property type="match status" value="1"/>
</dbReference>
<dbReference type="InterPro" id="IPR006099">
    <property type="entry name" value="MeMalonylCoA_mutase_a/b_cat"/>
</dbReference>
<dbReference type="GO" id="GO:0005737">
    <property type="term" value="C:cytoplasm"/>
    <property type="evidence" value="ECO:0007669"/>
    <property type="project" value="TreeGrafter"/>
</dbReference>
<dbReference type="InterPro" id="IPR036724">
    <property type="entry name" value="Cobalamin-bd_sf"/>
</dbReference>
<feature type="domain" description="Methylmalonyl-CoA mutase alpha/beta chain catalytic" evidence="6">
    <location>
        <begin position="44"/>
        <end position="533"/>
    </location>
</feature>
<dbReference type="Gene3D" id="3.20.20.240">
    <property type="entry name" value="Methylmalonyl-CoA mutase"/>
    <property type="match status" value="1"/>
</dbReference>
<evidence type="ECO:0000313" key="8">
    <source>
        <dbReference type="Proteomes" id="UP000180098"/>
    </source>
</evidence>
<dbReference type="PANTHER" id="PTHR48101:SF4">
    <property type="entry name" value="METHYLMALONYL-COA MUTASE, MITOCHONDRIAL"/>
    <property type="match status" value="1"/>
</dbReference>
<comment type="caution">
    <text evidence="7">The sequence shown here is derived from an EMBL/GenBank/DDBJ whole genome shotgun (WGS) entry which is preliminary data.</text>
</comment>
<dbReference type="GO" id="GO:0004494">
    <property type="term" value="F:methylmalonyl-CoA mutase activity"/>
    <property type="evidence" value="ECO:0007669"/>
    <property type="project" value="UniProtKB-EC"/>
</dbReference>
<dbReference type="Proteomes" id="UP000180098">
    <property type="component" value="Unassembled WGS sequence"/>
</dbReference>
<evidence type="ECO:0000256" key="1">
    <source>
        <dbReference type="ARBA" id="ARBA00001922"/>
    </source>
</evidence>
<evidence type="ECO:0000256" key="4">
    <source>
        <dbReference type="ARBA" id="ARBA00023235"/>
    </source>
</evidence>
<evidence type="ECO:0000256" key="5">
    <source>
        <dbReference type="ARBA" id="ARBA00023285"/>
    </source>
</evidence>
<dbReference type="SUPFAM" id="SSF52242">
    <property type="entry name" value="Cobalamin (vitamin B12)-binding domain"/>
    <property type="match status" value="1"/>
</dbReference>
<dbReference type="GO" id="GO:0019678">
    <property type="term" value="P:propionate metabolic process, methylmalonyl pathway"/>
    <property type="evidence" value="ECO:0007669"/>
    <property type="project" value="TreeGrafter"/>
</dbReference>
<keyword evidence="8" id="KW-1185">Reference proteome</keyword>
<keyword evidence="4" id="KW-0413">Isomerase</keyword>
<comment type="similarity">
    <text evidence="2">Belongs to the methylmalonyl-CoA mutase family.</text>
</comment>
<dbReference type="OrthoDB" id="9762378at2"/>
<dbReference type="RefSeq" id="WP_071313985.1">
    <property type="nucleotide sequence ID" value="NZ_MLQQ01000040.1"/>
</dbReference>
<dbReference type="Gene3D" id="3.40.50.280">
    <property type="entry name" value="Cobalamin-binding domain"/>
    <property type="match status" value="1"/>
</dbReference>
<dbReference type="AlphaFoldDB" id="A0A1S2LCU7"/>
<evidence type="ECO:0000313" key="7">
    <source>
        <dbReference type="EMBL" id="OIJ10221.1"/>
    </source>
</evidence>
<dbReference type="GO" id="GO:0031419">
    <property type="term" value="F:cobalamin binding"/>
    <property type="evidence" value="ECO:0007669"/>
    <property type="project" value="UniProtKB-KW"/>
</dbReference>
<dbReference type="Pfam" id="PF01642">
    <property type="entry name" value="MM_CoA_mutase"/>
    <property type="match status" value="1"/>
</dbReference>
<evidence type="ECO:0000256" key="2">
    <source>
        <dbReference type="ARBA" id="ARBA00008465"/>
    </source>
</evidence>
<evidence type="ECO:0000256" key="3">
    <source>
        <dbReference type="ARBA" id="ARBA00022628"/>
    </source>
</evidence>
<evidence type="ECO:0000259" key="6">
    <source>
        <dbReference type="Pfam" id="PF01642"/>
    </source>
</evidence>
<comment type="cofactor">
    <cofactor evidence="1">
        <name>adenosylcob(III)alamin</name>
        <dbReference type="ChEBI" id="CHEBI:18408"/>
    </cofactor>
</comment>
<dbReference type="SUPFAM" id="SSF51703">
    <property type="entry name" value="Cobalamin (vitamin B12)-dependent enzymes"/>
    <property type="match status" value="1"/>
</dbReference>
<name>A0A1S2LCU7_9BACI</name>
<dbReference type="EMBL" id="MLQQ01000040">
    <property type="protein sequence ID" value="OIJ10221.1"/>
    <property type="molecule type" value="Genomic_DNA"/>
</dbReference>
<dbReference type="GO" id="GO:0046872">
    <property type="term" value="F:metal ion binding"/>
    <property type="evidence" value="ECO:0007669"/>
    <property type="project" value="InterPro"/>
</dbReference>